<dbReference type="InterPro" id="IPR005760">
    <property type="entry name" value="A/G_AdeGlyc_MutY"/>
</dbReference>
<evidence type="ECO:0000256" key="7">
    <source>
        <dbReference type="ARBA" id="ARBA00022723"/>
    </source>
</evidence>
<evidence type="ECO:0000256" key="5">
    <source>
        <dbReference type="ARBA" id="ARBA00022023"/>
    </source>
</evidence>
<organism evidence="16 17">
    <name type="scientific">Carnobacterium alterfunditum</name>
    <dbReference type="NCBI Taxonomy" id="28230"/>
    <lineage>
        <taxon>Bacteria</taxon>
        <taxon>Bacillati</taxon>
        <taxon>Bacillota</taxon>
        <taxon>Bacilli</taxon>
        <taxon>Lactobacillales</taxon>
        <taxon>Carnobacteriaceae</taxon>
        <taxon>Carnobacterium</taxon>
    </lineage>
</organism>
<dbReference type="PANTHER" id="PTHR42944">
    <property type="entry name" value="ADENINE DNA GLYCOSYLASE"/>
    <property type="match status" value="1"/>
</dbReference>
<evidence type="ECO:0000256" key="14">
    <source>
        <dbReference type="RuleBase" id="RU365096"/>
    </source>
</evidence>
<sequence length="402" mass="46669">MTQIESNVTEKKQKLIFDIPMWPQEKIERFRETLLSWYDLEKRELPWRKNNDPYRIWVSEIMLQQTRVDTVIPYYLNFMKTFPTIKGLADANEDVLLKAWEGLGYYSRVRNMQTAAQQIMENYDGKMPVDPKEIIKLKGIGPYTAGAIASMAFGLPEPAVDGNVMRVLSRLFEIDADIAKPGNRKIFEGIMRELIDPYKPGDFNQAFMDLGSSICTPKNYHPESSPIKEFNQSYLKGTWDKFPVKSKKKKAKPVYYVGAIIKNSTGAFLLEKRPMQGLLANMWTFPLIEEELVIQETGIAIGTLTQLKDEELTEKVMKNVMLELGSKYGIRPTLMEAPFEEVQHIFSHLKWFVAVYYGQIRVEEPINIPENCYWVEPSDFDQYVFPGPQTKMWQSYLSKFKK</sequence>
<evidence type="ECO:0000313" key="16">
    <source>
        <dbReference type="EMBL" id="SIO17369.1"/>
    </source>
</evidence>
<dbReference type="Proteomes" id="UP000184758">
    <property type="component" value="Unassembled WGS sequence"/>
</dbReference>
<evidence type="ECO:0000259" key="15">
    <source>
        <dbReference type="SMART" id="SM00478"/>
    </source>
</evidence>
<dbReference type="EMBL" id="FSRN01000001">
    <property type="protein sequence ID" value="SIO17369.1"/>
    <property type="molecule type" value="Genomic_DNA"/>
</dbReference>
<dbReference type="InterPro" id="IPR011257">
    <property type="entry name" value="DNA_glycosylase"/>
</dbReference>
<comment type="cofactor">
    <cofactor evidence="14">
        <name>[4Fe-4S] cluster</name>
        <dbReference type="ChEBI" id="CHEBI:49883"/>
    </cofactor>
    <text evidence="14">Binds 1 [4Fe-4S] cluster.</text>
</comment>
<dbReference type="GO" id="GO:0034039">
    <property type="term" value="F:8-oxo-7,8-dihydroguanine DNA N-glycosylase activity"/>
    <property type="evidence" value="ECO:0007669"/>
    <property type="project" value="TreeGrafter"/>
</dbReference>
<keyword evidence="9" id="KW-0378">Hydrolase</keyword>
<dbReference type="GO" id="GO:0000701">
    <property type="term" value="F:purine-specific mismatch base pair DNA N-glycosylase activity"/>
    <property type="evidence" value="ECO:0007669"/>
    <property type="project" value="UniProtKB-EC"/>
</dbReference>
<evidence type="ECO:0000256" key="6">
    <source>
        <dbReference type="ARBA" id="ARBA00022485"/>
    </source>
</evidence>
<evidence type="ECO:0000256" key="13">
    <source>
        <dbReference type="ARBA" id="ARBA00023295"/>
    </source>
</evidence>
<dbReference type="OrthoDB" id="9802365at2"/>
<keyword evidence="11" id="KW-0411">Iron-sulfur</keyword>
<keyword evidence="17" id="KW-1185">Reference proteome</keyword>
<dbReference type="Pfam" id="PF00633">
    <property type="entry name" value="HHH"/>
    <property type="match status" value="1"/>
</dbReference>
<dbReference type="Pfam" id="PF00730">
    <property type="entry name" value="HhH-GPD"/>
    <property type="match status" value="1"/>
</dbReference>
<dbReference type="CDD" id="cd03431">
    <property type="entry name" value="NUDIX_DNA_Glycosylase_C-MutY"/>
    <property type="match status" value="1"/>
</dbReference>
<dbReference type="FunFam" id="1.10.340.30:FF:000002">
    <property type="entry name" value="Adenine DNA glycosylase"/>
    <property type="match status" value="1"/>
</dbReference>
<keyword evidence="6" id="KW-0004">4Fe-4S</keyword>
<protein>
    <recommendedName>
        <fullName evidence="5 14">Adenine DNA glycosylase</fullName>
        <ecNumber evidence="4 14">3.2.2.31</ecNumber>
    </recommendedName>
</protein>
<evidence type="ECO:0000256" key="8">
    <source>
        <dbReference type="ARBA" id="ARBA00022763"/>
    </source>
</evidence>
<feature type="domain" description="HhH-GPD" evidence="15">
    <location>
        <begin position="62"/>
        <end position="213"/>
    </location>
</feature>
<evidence type="ECO:0000256" key="9">
    <source>
        <dbReference type="ARBA" id="ARBA00022801"/>
    </source>
</evidence>
<evidence type="ECO:0000313" key="17">
    <source>
        <dbReference type="Proteomes" id="UP000184758"/>
    </source>
</evidence>
<keyword evidence="12" id="KW-0234">DNA repair</keyword>
<evidence type="ECO:0000256" key="4">
    <source>
        <dbReference type="ARBA" id="ARBA00012045"/>
    </source>
</evidence>
<dbReference type="NCBIfam" id="TIGR01084">
    <property type="entry name" value="mutY"/>
    <property type="match status" value="1"/>
</dbReference>
<dbReference type="InterPro" id="IPR023170">
    <property type="entry name" value="HhH_base_excis_C"/>
</dbReference>
<dbReference type="Gene3D" id="1.10.340.30">
    <property type="entry name" value="Hypothetical protein, domain 2"/>
    <property type="match status" value="1"/>
</dbReference>
<dbReference type="PANTHER" id="PTHR42944:SF1">
    <property type="entry name" value="ADENINE DNA GLYCOSYLASE"/>
    <property type="match status" value="1"/>
</dbReference>
<dbReference type="GO" id="GO:0006284">
    <property type="term" value="P:base-excision repair"/>
    <property type="evidence" value="ECO:0007669"/>
    <property type="project" value="UniProtKB-UniRule"/>
</dbReference>
<evidence type="ECO:0000256" key="10">
    <source>
        <dbReference type="ARBA" id="ARBA00023004"/>
    </source>
</evidence>
<evidence type="ECO:0000256" key="2">
    <source>
        <dbReference type="ARBA" id="ARBA00002933"/>
    </source>
</evidence>
<evidence type="ECO:0000256" key="1">
    <source>
        <dbReference type="ARBA" id="ARBA00000843"/>
    </source>
</evidence>
<keyword evidence="13 14" id="KW-0326">Glycosidase</keyword>
<keyword evidence="7" id="KW-0479">Metal-binding</keyword>
<comment type="similarity">
    <text evidence="3 14">Belongs to the Nth/MutY family.</text>
</comment>
<dbReference type="Pfam" id="PF14815">
    <property type="entry name" value="NUDIX_4"/>
    <property type="match status" value="1"/>
</dbReference>
<comment type="function">
    <text evidence="2">Adenine glycosylase active on G-A mispairs. MutY also corrects error-prone DNA synthesis past GO lesions which are due to the oxidatively damaged form of guanine: 7,8-dihydro-8-oxoguanine (8-oxo-dGTP).</text>
</comment>
<comment type="catalytic activity">
    <reaction evidence="1 14">
        <text>Hydrolyzes free adenine bases from 7,8-dihydro-8-oxoguanine:adenine mismatched double-stranded DNA, leaving an apurinic site.</text>
        <dbReference type="EC" id="3.2.2.31"/>
    </reaction>
</comment>
<dbReference type="CDD" id="cd00056">
    <property type="entry name" value="ENDO3c"/>
    <property type="match status" value="1"/>
</dbReference>
<keyword evidence="10 14" id="KW-0408">Iron</keyword>
<dbReference type="GO" id="GO:0032357">
    <property type="term" value="F:oxidized purine DNA binding"/>
    <property type="evidence" value="ECO:0007669"/>
    <property type="project" value="TreeGrafter"/>
</dbReference>
<name>A0A1N6HCH4_9LACT</name>
<gene>
    <name evidence="16" type="ORF">SAMN05878443_1771</name>
</gene>
<dbReference type="SUPFAM" id="SSF48150">
    <property type="entry name" value="DNA-glycosylase"/>
    <property type="match status" value="1"/>
</dbReference>
<dbReference type="InterPro" id="IPR003265">
    <property type="entry name" value="HhH-GPD_domain"/>
</dbReference>
<dbReference type="STRING" id="28230.SAMN05878443_1771"/>
<dbReference type="GO" id="GO:0035485">
    <property type="term" value="F:adenine/guanine mispair binding"/>
    <property type="evidence" value="ECO:0007669"/>
    <property type="project" value="TreeGrafter"/>
</dbReference>
<dbReference type="EC" id="3.2.2.31" evidence="4 14"/>
<dbReference type="GO" id="GO:0006298">
    <property type="term" value="P:mismatch repair"/>
    <property type="evidence" value="ECO:0007669"/>
    <property type="project" value="TreeGrafter"/>
</dbReference>
<dbReference type="SUPFAM" id="SSF55811">
    <property type="entry name" value="Nudix"/>
    <property type="match status" value="1"/>
</dbReference>
<dbReference type="GO" id="GO:0051539">
    <property type="term" value="F:4 iron, 4 sulfur cluster binding"/>
    <property type="evidence" value="ECO:0007669"/>
    <property type="project" value="UniProtKB-UniRule"/>
</dbReference>
<dbReference type="eggNOG" id="COG1194">
    <property type="taxonomic scope" value="Bacteria"/>
</dbReference>
<reference evidence="17" key="1">
    <citation type="submission" date="2016-11" db="EMBL/GenBank/DDBJ databases">
        <authorList>
            <person name="Varghese N."/>
            <person name="Submissions S."/>
        </authorList>
    </citation>
    <scope>NUCLEOTIDE SEQUENCE [LARGE SCALE GENOMIC DNA]</scope>
    <source>
        <strain evidence="17">313</strain>
    </source>
</reference>
<proteinExistence type="inferred from homology"/>
<accession>A0A1N6HCH4</accession>
<dbReference type="GO" id="GO:0046872">
    <property type="term" value="F:metal ion binding"/>
    <property type="evidence" value="ECO:0007669"/>
    <property type="project" value="UniProtKB-UniRule"/>
</dbReference>
<dbReference type="InterPro" id="IPR015797">
    <property type="entry name" value="NUDIX_hydrolase-like_dom_sf"/>
</dbReference>
<dbReference type="Gene3D" id="1.10.1670.10">
    <property type="entry name" value="Helix-hairpin-Helix base-excision DNA repair enzymes (C-terminal)"/>
    <property type="match status" value="1"/>
</dbReference>
<dbReference type="InterPro" id="IPR029119">
    <property type="entry name" value="MutY_C"/>
</dbReference>
<dbReference type="SMART" id="SM00478">
    <property type="entry name" value="ENDO3c"/>
    <property type="match status" value="1"/>
</dbReference>
<dbReference type="InterPro" id="IPR044298">
    <property type="entry name" value="MIG/MutY"/>
</dbReference>
<dbReference type="RefSeq" id="WP_081884461.1">
    <property type="nucleotide sequence ID" value="NZ_FSRN01000001.1"/>
</dbReference>
<evidence type="ECO:0000256" key="3">
    <source>
        <dbReference type="ARBA" id="ARBA00008343"/>
    </source>
</evidence>
<dbReference type="InterPro" id="IPR000445">
    <property type="entry name" value="HhH_motif"/>
</dbReference>
<evidence type="ECO:0000256" key="12">
    <source>
        <dbReference type="ARBA" id="ARBA00023204"/>
    </source>
</evidence>
<dbReference type="Gene3D" id="3.90.79.10">
    <property type="entry name" value="Nucleoside Triphosphate Pyrophosphohydrolase"/>
    <property type="match status" value="1"/>
</dbReference>
<evidence type="ECO:0000256" key="11">
    <source>
        <dbReference type="ARBA" id="ARBA00023014"/>
    </source>
</evidence>
<dbReference type="AlphaFoldDB" id="A0A1N6HCH4"/>
<keyword evidence="8 14" id="KW-0227">DNA damage</keyword>